<evidence type="ECO:0000313" key="2">
    <source>
        <dbReference type="EMBL" id="ABJ83961.1"/>
    </source>
</evidence>
<dbReference type="InParanoid" id="Q022Y5"/>
<dbReference type="HOGENOM" id="CLU_2131898_0_0_0"/>
<gene>
    <name evidence="2" type="ordered locus">Acid_2977</name>
</gene>
<reference evidence="2" key="1">
    <citation type="submission" date="2006-10" db="EMBL/GenBank/DDBJ databases">
        <title>Complete sequence of Solibacter usitatus Ellin6076.</title>
        <authorList>
            <consortium name="US DOE Joint Genome Institute"/>
            <person name="Copeland A."/>
            <person name="Lucas S."/>
            <person name="Lapidus A."/>
            <person name="Barry K."/>
            <person name="Detter J.C."/>
            <person name="Glavina del Rio T."/>
            <person name="Hammon N."/>
            <person name="Israni S."/>
            <person name="Dalin E."/>
            <person name="Tice H."/>
            <person name="Pitluck S."/>
            <person name="Thompson L.S."/>
            <person name="Brettin T."/>
            <person name="Bruce D."/>
            <person name="Han C."/>
            <person name="Tapia R."/>
            <person name="Gilna P."/>
            <person name="Schmutz J."/>
            <person name="Larimer F."/>
            <person name="Land M."/>
            <person name="Hauser L."/>
            <person name="Kyrpides N."/>
            <person name="Mikhailova N."/>
            <person name="Janssen P.H."/>
            <person name="Kuske C.R."/>
            <person name="Richardson P."/>
        </authorList>
    </citation>
    <scope>NUCLEOTIDE SEQUENCE</scope>
    <source>
        <strain evidence="2">Ellin6076</strain>
    </source>
</reference>
<protein>
    <recommendedName>
        <fullName evidence="3">LTXXQ motif family protein</fullName>
    </recommendedName>
</protein>
<sequence length="113" mass="12417" precursor="true">MKILAALILAAALFAAPQSGPRSQIQNMVDKLDVTPDQKAKLDPILDIDAKQVRALRADSTLSDEDRQKKTGAIRAETDTKIKPILTAEQWTKLQELRAERKAQGKGGAKKKK</sequence>
<evidence type="ECO:0000256" key="1">
    <source>
        <dbReference type="SAM" id="SignalP"/>
    </source>
</evidence>
<name>Q022Y5_SOLUE</name>
<dbReference type="KEGG" id="sus:Acid_2977"/>
<feature type="chain" id="PRO_5013062361" description="LTXXQ motif family protein" evidence="1">
    <location>
        <begin position="16"/>
        <end position="113"/>
    </location>
</feature>
<proteinExistence type="predicted"/>
<accession>Q022Y5</accession>
<keyword evidence="1" id="KW-0732">Signal</keyword>
<organism evidence="2">
    <name type="scientific">Solibacter usitatus (strain Ellin6076)</name>
    <dbReference type="NCBI Taxonomy" id="234267"/>
    <lineage>
        <taxon>Bacteria</taxon>
        <taxon>Pseudomonadati</taxon>
        <taxon>Acidobacteriota</taxon>
        <taxon>Terriglobia</taxon>
        <taxon>Bryobacterales</taxon>
        <taxon>Solibacteraceae</taxon>
        <taxon>Candidatus Solibacter</taxon>
    </lineage>
</organism>
<dbReference type="Gene3D" id="1.20.120.1490">
    <property type="match status" value="1"/>
</dbReference>
<dbReference type="STRING" id="234267.Acid_2977"/>
<dbReference type="OrthoDB" id="123229at2"/>
<feature type="signal peptide" evidence="1">
    <location>
        <begin position="1"/>
        <end position="15"/>
    </location>
</feature>
<dbReference type="AlphaFoldDB" id="Q022Y5"/>
<evidence type="ECO:0008006" key="3">
    <source>
        <dbReference type="Google" id="ProtNLM"/>
    </source>
</evidence>
<dbReference type="EMBL" id="CP000473">
    <property type="protein sequence ID" value="ABJ83961.1"/>
    <property type="molecule type" value="Genomic_DNA"/>
</dbReference>